<dbReference type="EMBL" id="SAXA01000004">
    <property type="protein sequence ID" value="RXQ95809.1"/>
    <property type="molecule type" value="Genomic_DNA"/>
</dbReference>
<keyword evidence="1" id="KW-0732">Signal</keyword>
<dbReference type="Proteomes" id="UP000289703">
    <property type="component" value="Unassembled WGS sequence"/>
</dbReference>
<reference evidence="2 3" key="1">
    <citation type="submission" date="2019-01" db="EMBL/GenBank/DDBJ databases">
        <title>Ancylomarina salipaludis sp. nov., isolated from a salt marsh.</title>
        <authorList>
            <person name="Yoon J.-H."/>
        </authorList>
    </citation>
    <scope>NUCLEOTIDE SEQUENCE [LARGE SCALE GENOMIC DNA]</scope>
    <source>
        <strain evidence="2 3">SHSM-M15</strain>
    </source>
</reference>
<comment type="caution">
    <text evidence="2">The sequence shown here is derived from an EMBL/GenBank/DDBJ whole genome shotgun (WGS) entry which is preliminary data.</text>
</comment>
<evidence type="ECO:0000313" key="2">
    <source>
        <dbReference type="EMBL" id="RXQ95809.1"/>
    </source>
</evidence>
<name>A0A4Q1JMK4_9BACT</name>
<evidence type="ECO:0008006" key="4">
    <source>
        <dbReference type="Google" id="ProtNLM"/>
    </source>
</evidence>
<feature type="chain" id="PRO_5020658785" description="DUF3823 domain-containing protein" evidence="1">
    <location>
        <begin position="20"/>
        <end position="246"/>
    </location>
</feature>
<keyword evidence="3" id="KW-1185">Reference proteome</keyword>
<protein>
    <recommendedName>
        <fullName evidence="4">DUF3823 domain-containing protein</fullName>
    </recommendedName>
</protein>
<evidence type="ECO:0000313" key="3">
    <source>
        <dbReference type="Proteomes" id="UP000289703"/>
    </source>
</evidence>
<feature type="signal peptide" evidence="1">
    <location>
        <begin position="1"/>
        <end position="19"/>
    </location>
</feature>
<evidence type="ECO:0000256" key="1">
    <source>
        <dbReference type="SAM" id="SignalP"/>
    </source>
</evidence>
<gene>
    <name evidence="2" type="ORF">EO244_05735</name>
</gene>
<accession>A0A4Q1JMK4</accession>
<organism evidence="2 3">
    <name type="scientific">Ancylomarina salipaludis</name>
    <dbReference type="NCBI Taxonomy" id="2501299"/>
    <lineage>
        <taxon>Bacteria</taxon>
        <taxon>Pseudomonadati</taxon>
        <taxon>Bacteroidota</taxon>
        <taxon>Bacteroidia</taxon>
        <taxon>Marinilabiliales</taxon>
        <taxon>Marinifilaceae</taxon>
        <taxon>Ancylomarina</taxon>
    </lineage>
</organism>
<dbReference type="AlphaFoldDB" id="A0A4Q1JMK4"/>
<dbReference type="OrthoDB" id="1058315at2"/>
<dbReference type="RefSeq" id="WP_129253702.1">
    <property type="nucleotide sequence ID" value="NZ_SAXA01000004.1"/>
</dbReference>
<dbReference type="PROSITE" id="PS51257">
    <property type="entry name" value="PROKAR_LIPOPROTEIN"/>
    <property type="match status" value="1"/>
</dbReference>
<sequence length="246" mass="26974">MRNLLMAVLLGFSAFVLFSCSGDDTVVKDDRSFVTHTDVDYFINRDGTIDVMLTGAFDDGSQNLGSVVRRAFVYGTASKPVVNTSNTAIAVGPGDVRATLENLKRNTRYFIRGFLEMSDGSFFYGNEIQANTQVDASQSRSIVMEVITPKSIAIEATVINAAVKVIELEEESPVELGLQYSMNSDFTDAVTLLADNLEGNVFETSYFADATNLTPNTDYHFRPYAKYADGSISYGGSHTLVIRTRN</sequence>
<proteinExistence type="predicted"/>